<gene>
    <name evidence="1" type="ORF">D910_00993</name>
</gene>
<name>U4V0B6_DENPD</name>
<protein>
    <submittedName>
        <fullName evidence="1">Uncharacterized protein</fullName>
    </submittedName>
</protein>
<dbReference type="Proteomes" id="UP000030742">
    <property type="component" value="Unassembled WGS sequence"/>
</dbReference>
<evidence type="ECO:0000313" key="1">
    <source>
        <dbReference type="EMBL" id="ERL96085.1"/>
    </source>
</evidence>
<dbReference type="AlphaFoldDB" id="U4V0B6"/>
<dbReference type="EMBL" id="KI209747">
    <property type="protein sequence ID" value="ERL96085.1"/>
    <property type="molecule type" value="Genomic_DNA"/>
</dbReference>
<evidence type="ECO:0000313" key="2">
    <source>
        <dbReference type="Proteomes" id="UP000030742"/>
    </source>
</evidence>
<organism evidence="1 2">
    <name type="scientific">Dendroctonus ponderosae</name>
    <name type="common">Mountain pine beetle</name>
    <dbReference type="NCBI Taxonomy" id="77166"/>
    <lineage>
        <taxon>Eukaryota</taxon>
        <taxon>Metazoa</taxon>
        <taxon>Ecdysozoa</taxon>
        <taxon>Arthropoda</taxon>
        <taxon>Hexapoda</taxon>
        <taxon>Insecta</taxon>
        <taxon>Pterygota</taxon>
        <taxon>Neoptera</taxon>
        <taxon>Endopterygota</taxon>
        <taxon>Coleoptera</taxon>
        <taxon>Polyphaga</taxon>
        <taxon>Cucujiformia</taxon>
        <taxon>Curculionidae</taxon>
        <taxon>Scolytinae</taxon>
        <taxon>Dendroctonus</taxon>
    </lineage>
</organism>
<accession>U4V0B6</accession>
<sequence>MPEWVPKRYIRDMQDPFQFYGEQEFVQISVSGKKPLSMYLAVPLALSRIGSACGLPIPAHLQLQLALRFYNMLLAVSRSSDKCLIQLRLHENSSHYVIYYYIVMNDYRTMRLLSS</sequence>
<reference evidence="1 2" key="1">
    <citation type="journal article" date="2013" name="Genome Biol.">
        <title>Draft genome of the mountain pine beetle, Dendroctonus ponderosae Hopkins, a major forest pest.</title>
        <authorList>
            <person name="Keeling C.I."/>
            <person name="Yuen M.M."/>
            <person name="Liao N.Y."/>
            <person name="Docking T.R."/>
            <person name="Chan S.K."/>
            <person name="Taylor G.A."/>
            <person name="Palmquist D.L."/>
            <person name="Jackman S.D."/>
            <person name="Nguyen A."/>
            <person name="Li M."/>
            <person name="Henderson H."/>
            <person name="Janes J.K."/>
            <person name="Zhao Y."/>
            <person name="Pandoh P."/>
            <person name="Moore R."/>
            <person name="Sperling F.A."/>
            <person name="Huber D.P."/>
            <person name="Birol I."/>
            <person name="Jones S.J."/>
            <person name="Bohlmann J."/>
        </authorList>
    </citation>
    <scope>NUCLEOTIDE SEQUENCE</scope>
</reference>
<proteinExistence type="predicted"/>